<organism evidence="3 4">
    <name type="scientific">Hydra vulgaris</name>
    <name type="common">Hydra</name>
    <name type="synonym">Hydra attenuata</name>
    <dbReference type="NCBI Taxonomy" id="6087"/>
    <lineage>
        <taxon>Eukaryota</taxon>
        <taxon>Metazoa</taxon>
        <taxon>Cnidaria</taxon>
        <taxon>Hydrozoa</taxon>
        <taxon>Hydroidolina</taxon>
        <taxon>Anthoathecata</taxon>
        <taxon>Aplanulata</taxon>
        <taxon>Hydridae</taxon>
        <taxon>Hydra</taxon>
    </lineage>
</organism>
<keyword evidence="2" id="KW-0472">Membrane</keyword>
<feature type="transmembrane region" description="Helical" evidence="2">
    <location>
        <begin position="250"/>
        <end position="272"/>
    </location>
</feature>
<proteinExistence type="predicted"/>
<keyword evidence="2" id="KW-0812">Transmembrane</keyword>
<dbReference type="RefSeq" id="XP_065674599.1">
    <property type="nucleotide sequence ID" value="XM_065818527.1"/>
</dbReference>
<reference evidence="4" key="1">
    <citation type="submission" date="2025-08" db="UniProtKB">
        <authorList>
            <consortium name="RefSeq"/>
        </authorList>
    </citation>
    <scope>IDENTIFICATION</scope>
</reference>
<feature type="region of interest" description="Disordered" evidence="1">
    <location>
        <begin position="356"/>
        <end position="376"/>
    </location>
</feature>
<evidence type="ECO:0000313" key="4">
    <source>
        <dbReference type="RefSeq" id="XP_065674599.1"/>
    </source>
</evidence>
<sequence>MNKYYLHTIVFVAFNEILIHGLFKSVTRQTDSDFFVKSSCENNCEPYKSYCFDVGNSGVAKSTCCSCKCEWGKTFYGVGKSASCVDDLQISNDCRFQVVKQNEQQTYVFSVSISKNYNKDTYESIGSIKLIDKQTLINSLSCSLLLKKTSYWEPFQWTTFAEPQAVFRLNNNKNLLEMKNVELYKGYLFKLFLSCNNVTSCLLLKVVGQTVFQIKPVGSRTTLSPAVNVTLIPVKTKPMLTKKQKSTRNMIIIIAAIVIFFIIMLLAGLLVFHKRKLKRKNVPTSDQVQQDDTQVQLENRETLQSSIHNVRTFDDSAYVDPNICRMSKYEGKSLCAEPNGLLNINEKESFRNSDVKNTEKKNYPDNVNSNVSLSNIPEKMKDPNYEYPIVAQLTVKEKQKNNEYESCGRVQLPTHEYVDITGVNDGKTHYYTDPDKILQSYKKGRLSEYVKPNLQDIGSSGKNNSEYTKLLPNIPTSSFEINESTKSKNESKNSHYTFLLPDSHKIPDESKNHGGSNINLNPSGYAQLTTINNKITSPPPLEDLSPKYYLLEPDDSTAEEIAI</sequence>
<feature type="compositionally biased region" description="Polar residues" evidence="1">
    <location>
        <begin position="365"/>
        <end position="375"/>
    </location>
</feature>
<keyword evidence="2" id="KW-1133">Transmembrane helix</keyword>
<protein>
    <submittedName>
        <fullName evidence="4">Uncharacterized protein LOC105845692 isoform X2</fullName>
    </submittedName>
</protein>
<evidence type="ECO:0000256" key="1">
    <source>
        <dbReference type="SAM" id="MobiDB-lite"/>
    </source>
</evidence>
<keyword evidence="3" id="KW-1185">Reference proteome</keyword>
<evidence type="ECO:0000313" key="3">
    <source>
        <dbReference type="Proteomes" id="UP001652625"/>
    </source>
</evidence>
<accession>A0ABM4DJE2</accession>
<dbReference type="GeneID" id="105845692"/>
<gene>
    <name evidence="4" type="primary">LOC105845692</name>
</gene>
<name>A0ABM4DJE2_HYDVU</name>
<evidence type="ECO:0000256" key="2">
    <source>
        <dbReference type="SAM" id="Phobius"/>
    </source>
</evidence>
<dbReference type="Proteomes" id="UP001652625">
    <property type="component" value="Chromosome 14"/>
</dbReference>